<keyword evidence="10" id="KW-1185">Reference proteome</keyword>
<dbReference type="Pfam" id="PF07980">
    <property type="entry name" value="SusD_RagB"/>
    <property type="match status" value="1"/>
</dbReference>
<dbReference type="Proteomes" id="UP001496674">
    <property type="component" value="Chromosome"/>
</dbReference>
<feature type="chain" id="PRO_5046648674" evidence="6">
    <location>
        <begin position="26"/>
        <end position="516"/>
    </location>
</feature>
<sequence>MKIRYIKSIFALAAISLCFSLGSCTGDLDVKPIDPNSVTTFEQDAVFNKVYATLSLTGQQGPAGNSDISGLDEGTYGFLRQMWNFQELSTDEAICAWGDTGIPEFNFATWNSSTAFISGFYNKLMIGVTLTNRFLELTEGKTDDVSVKQRAETRFMRALYYYYLMDLFGNPSFTIKVSKDAPQQIKRADLFKFIETELKECSVDMYEAQKAPYGRADQVAAWLLLSRIYLNAQVYTGTPKWSEAADYSYKVITSGYTLCPDYQQLFMADNSGAKDPYGSPSTVNKATNEIILPILTDGVKTKSYSNMQFIIASTHTADMPNWGSTAGWGGNRARPDLINKFTTTNDKRYLFFSENRTKDITNTQTFKEGYSVEKFTNLRADGGPVHNVEYVDTDFPLMRVAEAYLTYAEAVVRGGTVKGMTALEAINAVRTRAGINQLNYLSSPDQILDEKAREFYFEGQRRTDLIRFGYYTSGSYVWQWKGGIQAGTGIASTYNLYPIPSADLSANANLVQNPGY</sequence>
<evidence type="ECO:0000256" key="6">
    <source>
        <dbReference type="SAM" id="SignalP"/>
    </source>
</evidence>
<evidence type="ECO:0000259" key="7">
    <source>
        <dbReference type="Pfam" id="PF07980"/>
    </source>
</evidence>
<dbReference type="InterPro" id="IPR011990">
    <property type="entry name" value="TPR-like_helical_dom_sf"/>
</dbReference>
<feature type="domain" description="RagB/SusD" evidence="7">
    <location>
        <begin position="357"/>
        <end position="516"/>
    </location>
</feature>
<proteinExistence type="inferred from homology"/>
<protein>
    <submittedName>
        <fullName evidence="9">Membrane protein</fullName>
    </submittedName>
</protein>
<dbReference type="PROSITE" id="PS51257">
    <property type="entry name" value="PROKAR_LIPOPROTEIN"/>
    <property type="match status" value="1"/>
</dbReference>
<evidence type="ECO:0000256" key="2">
    <source>
        <dbReference type="ARBA" id="ARBA00006275"/>
    </source>
</evidence>
<dbReference type="Gene3D" id="1.25.40.390">
    <property type="match status" value="1"/>
</dbReference>
<evidence type="ECO:0000313" key="9">
    <source>
        <dbReference type="EMBL" id="BEG98191.1"/>
    </source>
</evidence>
<dbReference type="Pfam" id="PF14322">
    <property type="entry name" value="SusD-like_3"/>
    <property type="match status" value="1"/>
</dbReference>
<comment type="similarity">
    <text evidence="2">Belongs to the SusD family.</text>
</comment>
<comment type="subcellular location">
    <subcellularLocation>
        <location evidence="1">Cell outer membrane</location>
    </subcellularLocation>
</comment>
<evidence type="ECO:0000256" key="3">
    <source>
        <dbReference type="ARBA" id="ARBA00022729"/>
    </source>
</evidence>
<reference evidence="9 10" key="1">
    <citation type="submission" date="2023-04" db="EMBL/GenBank/DDBJ databases">
        <title>Draft genome sequence of acteroides sedimenti strain YN3PY1.</title>
        <authorList>
            <person name="Yoshida N."/>
        </authorList>
    </citation>
    <scope>NUCLEOTIDE SEQUENCE [LARGE SCALE GENOMIC DNA]</scope>
    <source>
        <strain evidence="9 10">YN3PY1</strain>
    </source>
</reference>
<evidence type="ECO:0000259" key="8">
    <source>
        <dbReference type="Pfam" id="PF14322"/>
    </source>
</evidence>
<feature type="signal peptide" evidence="6">
    <location>
        <begin position="1"/>
        <end position="25"/>
    </location>
</feature>
<dbReference type="SUPFAM" id="SSF48452">
    <property type="entry name" value="TPR-like"/>
    <property type="match status" value="1"/>
</dbReference>
<evidence type="ECO:0000256" key="1">
    <source>
        <dbReference type="ARBA" id="ARBA00004442"/>
    </source>
</evidence>
<dbReference type="EMBL" id="AP028055">
    <property type="protein sequence ID" value="BEG98191.1"/>
    <property type="molecule type" value="Genomic_DNA"/>
</dbReference>
<name>A0ABN6Z9A9_9BACE</name>
<evidence type="ECO:0000256" key="5">
    <source>
        <dbReference type="ARBA" id="ARBA00023237"/>
    </source>
</evidence>
<dbReference type="Gene3D" id="1.10.3780.10">
    <property type="entry name" value="SusD-like"/>
    <property type="match status" value="1"/>
</dbReference>
<accession>A0ABN6Z9A9</accession>
<dbReference type="RefSeq" id="WP_353332934.1">
    <property type="nucleotide sequence ID" value="NZ_AP028055.1"/>
</dbReference>
<keyword evidence="4" id="KW-0472">Membrane</keyword>
<evidence type="ECO:0000313" key="10">
    <source>
        <dbReference type="Proteomes" id="UP001496674"/>
    </source>
</evidence>
<keyword evidence="3 6" id="KW-0732">Signal</keyword>
<gene>
    <name evidence="9" type="ORF">BSYN_04560</name>
</gene>
<organism evidence="9 10">
    <name type="scientific">Bacteroides sedimenti</name>
    <dbReference type="NCBI Taxonomy" id="2136147"/>
    <lineage>
        <taxon>Bacteria</taxon>
        <taxon>Pseudomonadati</taxon>
        <taxon>Bacteroidota</taxon>
        <taxon>Bacteroidia</taxon>
        <taxon>Bacteroidales</taxon>
        <taxon>Bacteroidaceae</taxon>
        <taxon>Bacteroides</taxon>
    </lineage>
</organism>
<dbReference type="CDD" id="cd08977">
    <property type="entry name" value="SusD"/>
    <property type="match status" value="1"/>
</dbReference>
<dbReference type="InterPro" id="IPR033985">
    <property type="entry name" value="SusD-like_N"/>
</dbReference>
<keyword evidence="5" id="KW-0998">Cell outer membrane</keyword>
<dbReference type="Gene3D" id="1.25.40.10">
    <property type="entry name" value="Tetratricopeptide repeat domain"/>
    <property type="match status" value="1"/>
</dbReference>
<feature type="domain" description="SusD-like N-terminal" evidence="8">
    <location>
        <begin position="108"/>
        <end position="230"/>
    </location>
</feature>
<evidence type="ECO:0000256" key="4">
    <source>
        <dbReference type="ARBA" id="ARBA00023136"/>
    </source>
</evidence>
<dbReference type="InterPro" id="IPR012944">
    <property type="entry name" value="SusD_RagB_dom"/>
</dbReference>